<dbReference type="PROSITE" id="PS00678">
    <property type="entry name" value="WD_REPEATS_1"/>
    <property type="match status" value="2"/>
</dbReference>
<evidence type="ECO:0000256" key="3">
    <source>
        <dbReference type="PROSITE-ProRule" id="PRU00221"/>
    </source>
</evidence>
<gene>
    <name evidence="7" type="ORF">HPC62_14385</name>
</gene>
<feature type="compositionally biased region" description="Low complexity" evidence="4">
    <location>
        <begin position="1023"/>
        <end position="1040"/>
    </location>
</feature>
<feature type="repeat" description="WD" evidence="3">
    <location>
        <begin position="1111"/>
        <end position="1152"/>
    </location>
</feature>
<dbReference type="SUPFAM" id="SSF50998">
    <property type="entry name" value="Quinoprotein alcohol dehydrogenase-like"/>
    <property type="match status" value="1"/>
</dbReference>
<name>A0A6M8BJI3_9CYAN</name>
<evidence type="ECO:0000313" key="8">
    <source>
        <dbReference type="Proteomes" id="UP000505210"/>
    </source>
</evidence>
<dbReference type="InterPro" id="IPR027417">
    <property type="entry name" value="P-loop_NTPase"/>
</dbReference>
<evidence type="ECO:0000259" key="6">
    <source>
        <dbReference type="Pfam" id="PF20703"/>
    </source>
</evidence>
<keyword evidence="8" id="KW-1185">Reference proteome</keyword>
<dbReference type="SUPFAM" id="SSF52540">
    <property type="entry name" value="P-loop containing nucleoside triphosphate hydrolases"/>
    <property type="match status" value="1"/>
</dbReference>
<dbReference type="PROSITE" id="PS50082">
    <property type="entry name" value="WD_REPEATS_2"/>
    <property type="match status" value="8"/>
</dbReference>
<keyword evidence="1 3" id="KW-0853">WD repeat</keyword>
<dbReference type="SUPFAM" id="SSF50978">
    <property type="entry name" value="WD40 repeat-like"/>
    <property type="match status" value="1"/>
</dbReference>
<protein>
    <recommendedName>
        <fullName evidence="9">Peptidase C14 caspase domain-containing protein</fullName>
    </recommendedName>
</protein>
<dbReference type="Pfam" id="PF00656">
    <property type="entry name" value="Peptidase_C14"/>
    <property type="match status" value="1"/>
</dbReference>
<evidence type="ECO:0000259" key="5">
    <source>
        <dbReference type="Pfam" id="PF00656"/>
    </source>
</evidence>
<feature type="repeat" description="WD" evidence="3">
    <location>
        <begin position="1625"/>
        <end position="1666"/>
    </location>
</feature>
<dbReference type="GO" id="GO:0006508">
    <property type="term" value="P:proteolysis"/>
    <property type="evidence" value="ECO:0007669"/>
    <property type="project" value="InterPro"/>
</dbReference>
<feature type="region of interest" description="Disordered" evidence="4">
    <location>
        <begin position="1023"/>
        <end position="1047"/>
    </location>
</feature>
<dbReference type="InterPro" id="IPR029030">
    <property type="entry name" value="Caspase-like_dom_sf"/>
</dbReference>
<dbReference type="Pfam" id="PF20703">
    <property type="entry name" value="nSTAND1"/>
    <property type="match status" value="1"/>
</dbReference>
<dbReference type="GO" id="GO:0004197">
    <property type="term" value="F:cysteine-type endopeptidase activity"/>
    <property type="evidence" value="ECO:0007669"/>
    <property type="project" value="InterPro"/>
</dbReference>
<dbReference type="InterPro" id="IPR049052">
    <property type="entry name" value="nSTAND1"/>
</dbReference>
<dbReference type="Proteomes" id="UP000505210">
    <property type="component" value="Chromosome"/>
</dbReference>
<dbReference type="InterPro" id="IPR036322">
    <property type="entry name" value="WD40_repeat_dom_sf"/>
</dbReference>
<feature type="repeat" description="WD" evidence="3">
    <location>
        <begin position="1199"/>
        <end position="1240"/>
    </location>
</feature>
<proteinExistence type="predicted"/>
<dbReference type="PANTHER" id="PTHR19879:SF9">
    <property type="entry name" value="TRANSCRIPTION INITIATION FACTOR TFIID SUBUNIT 5"/>
    <property type="match status" value="1"/>
</dbReference>
<dbReference type="KEGG" id="theu:HPC62_14385"/>
<feature type="domain" description="Peptidase C14 caspase" evidence="5">
    <location>
        <begin position="5"/>
        <end position="200"/>
    </location>
</feature>
<feature type="region of interest" description="Disordered" evidence="4">
    <location>
        <begin position="1517"/>
        <end position="1541"/>
    </location>
</feature>
<feature type="domain" description="Novel STAND NTPase 1" evidence="6">
    <location>
        <begin position="258"/>
        <end position="693"/>
    </location>
</feature>
<keyword evidence="2" id="KW-0677">Repeat</keyword>
<sequence length="1812" mass="196606">MSRDALVVGVNAYQFLQPLKAPARDAEAIAQMLQTYGEFRVQRLPEVVQVGQPKIGQATPVFLRDLETALVNLFKPKGSNIPQTALFYFSGHGIQKEAGIHEGYLAVSDANPDAGFYGLSLYWLRRLLQESPVRQRIVILDCCHSGELLNMLEADPGARTGTDRLFIAASREYEAAYESLNSDYSVLTQALLEGLDPRHASTGTVTAHYLTAWVSDRLKHELQQPLFENSGSEIILTRCGMATSPLLPKTPEKPEICPFRGLECFEEEHADFFFGREELTHQLVERLRTSPFVTVLGASGSGKSSLARAGLMHELRRGQRLAGSDRWRLKLITPGENPLRSLASAFVDPNAPEIERAEQIQRAETFLQSGGTGLARLVRASLPNSPTSSPVSTLPSGAVRPRLVLIIDQFEEVFTLCCGSQAETLRQQFFQCLTSALAQSEDCLSIVVVLRADFFGKCLQYAGLAAQIKRQILKVLPMSYEQIKNTIVRPAKRAGLICEPNLVYTMLLDVIGAPGELPLLQYTLRELWEQRERSPQGAPSKLTLNAYTELGGVRGTLQKRATDIYNSLEPDEQAAARRIFLTLTRLGEGTEDTRRRAAKDELVSPAFPRPLIERTLEKLVASKLVVTSRGSEGDRTEGKMRSRPSAELLDVVHEALIRNWSLLRGWLDESREMLRRQRRIEQAALEWAKLGKPTRHEYLLGSDRLQDAISFQKTYPQELSTLAREFLSVSDAENRRVRRKAVWVKVSVPSALALAVALSLGQYRTTVKTQAEKDYQTMVATSRARAAIAQSMLQEPDRDAMAALVVSRLAAAQGATYEAESSLRAALQDLRLQIWLPGHRGAIRQLVHSPDRRYLATVSADGSIRLWASPDQVIYADTTAKPLRVFTRPGDAKAEITEIAFSPDGKKLAAILLHNADTTAKSATQLYLWDVDTGTLAQTLPMTQPATQLRFSPDGNWLATVGDSQTDPVGSRTLSLWHVESGQQVAQLTQEWPIQTLQFSPQELSLLIAGQSGMVQIWKITPAQPESSEAEATAEANDPAQPTPPAPAALTLTGNLDLRQHIALPYTGGILHATYSPSGRWIATAGADGIARLWDAQTGTLEMTLTGFAQTAQQPPALSQLQFSPDETLLAAVSPGQPIRVWDLRTGQVQQDLSVGRGKTPQPIVRAIAFSPRGNLLAAVSGATTQLWNPHTGQLVALLQNPSGPVTRLQFSPGGTHLATGDDAGDVYLWSAEAGGELPSIAIPEGGVSWLAFLPDGGVQSAIPAGIASRIAPALQSKTASSGDERGSERQIGLPANGALLSIRRDAAPQSLRQRPKFTLAAKQAEDAAEALLAEPEDRLLDSTAPLPGTLSLALVTAEGILQNWAFYADRSTDPYVETVVQEMPDAIHLHRLNPRMLWQQIKTWMPPDRPAADSDSSADATASQPAPSGTVAEEAQEQPSITQQILSRFQQTSARAARVADAEGTSGLTSFALSADGELMAIATREGQLEIRRVQSADKQPLPGSATTTRLHQLLLSSSSPSGNPSGNPLGNPSGNPVTIQQLAFSPDNRLLLGLGSDDRVRLWRVESGELVAALEGHQGAIPVGIASRIATARFSPDSTRIVTAGADHTAIVWDAQTGRRQGILSHTAPLTSASFSPDGLSLVTTTRDGTVRISDATTGDPRMVLSGHQGPVLDAQFSPDGRSLVTAGSDGTARLWNPHTGTEQAQLRPATESPVTIQRVFFTPDGSYVATLASNGRLYLWAATWDTLLKLARDRTLRQLSPDECRRYLRLASSECPQVDLGSDYAPPRSPSTRINSSGNPSESATNATS</sequence>
<feature type="region of interest" description="Disordered" evidence="4">
    <location>
        <begin position="1780"/>
        <end position="1812"/>
    </location>
</feature>
<evidence type="ECO:0008006" key="9">
    <source>
        <dbReference type="Google" id="ProtNLM"/>
    </source>
</evidence>
<feature type="compositionally biased region" description="Low complexity" evidence="4">
    <location>
        <begin position="1414"/>
        <end position="1429"/>
    </location>
</feature>
<organism evidence="7 8">
    <name type="scientific">Thermoleptolyngbya sichuanensis A183</name>
    <dbReference type="NCBI Taxonomy" id="2737172"/>
    <lineage>
        <taxon>Bacteria</taxon>
        <taxon>Bacillati</taxon>
        <taxon>Cyanobacteriota</taxon>
        <taxon>Cyanophyceae</taxon>
        <taxon>Oculatellales</taxon>
        <taxon>Oculatellaceae</taxon>
        <taxon>Thermoleptolyngbya</taxon>
        <taxon>Thermoleptolyngbya sichuanensis</taxon>
    </lineage>
</organism>
<feature type="repeat" description="WD" evidence="3">
    <location>
        <begin position="836"/>
        <end position="867"/>
    </location>
</feature>
<feature type="repeat" description="WD" evidence="3">
    <location>
        <begin position="1063"/>
        <end position="1104"/>
    </location>
</feature>
<accession>A0A6M8BJI3</accession>
<dbReference type="InterPro" id="IPR019775">
    <property type="entry name" value="WD40_repeat_CS"/>
</dbReference>
<dbReference type="SMART" id="SM00320">
    <property type="entry name" value="WD40"/>
    <property type="match status" value="13"/>
</dbReference>
<dbReference type="Gene3D" id="2.130.10.10">
    <property type="entry name" value="YVTN repeat-like/Quinoprotein amine dehydrogenase"/>
    <property type="match status" value="4"/>
</dbReference>
<dbReference type="RefSeq" id="WP_172356754.1">
    <property type="nucleotide sequence ID" value="NZ_CP053661.1"/>
</dbReference>
<feature type="compositionally biased region" description="Polar residues" evidence="4">
    <location>
        <begin position="1793"/>
        <end position="1812"/>
    </location>
</feature>
<evidence type="ECO:0000256" key="2">
    <source>
        <dbReference type="ARBA" id="ARBA00022737"/>
    </source>
</evidence>
<dbReference type="CDD" id="cd00200">
    <property type="entry name" value="WD40"/>
    <property type="match status" value="2"/>
</dbReference>
<dbReference type="PANTHER" id="PTHR19879">
    <property type="entry name" value="TRANSCRIPTION INITIATION FACTOR TFIID"/>
    <property type="match status" value="1"/>
</dbReference>
<feature type="repeat" description="WD" evidence="3">
    <location>
        <begin position="1667"/>
        <end position="1708"/>
    </location>
</feature>
<reference evidence="7 8" key="1">
    <citation type="submission" date="2020-05" db="EMBL/GenBank/DDBJ databases">
        <title>Complete genome sequence of of a novel Thermoleptolyngbya strain isolated from hot springs of Ganzi, Sichuan China.</title>
        <authorList>
            <person name="Tang J."/>
            <person name="Daroch M."/>
            <person name="Li L."/>
            <person name="Waleron K."/>
            <person name="Waleron M."/>
            <person name="Waleron M."/>
        </authorList>
    </citation>
    <scope>NUCLEOTIDE SEQUENCE [LARGE SCALE GENOMIC DNA]</scope>
    <source>
        <strain evidence="7 8">PKUAC-SCTA183</strain>
    </source>
</reference>
<dbReference type="InterPro" id="IPR011600">
    <property type="entry name" value="Pept_C14_caspase"/>
</dbReference>
<dbReference type="PROSITE" id="PS50294">
    <property type="entry name" value="WD_REPEATS_REGION"/>
    <property type="match status" value="4"/>
</dbReference>
<dbReference type="InterPro" id="IPR015943">
    <property type="entry name" value="WD40/YVTN_repeat-like_dom_sf"/>
</dbReference>
<dbReference type="Gene3D" id="3.40.50.300">
    <property type="entry name" value="P-loop containing nucleotide triphosphate hydrolases"/>
    <property type="match status" value="1"/>
</dbReference>
<dbReference type="InterPro" id="IPR001680">
    <property type="entry name" value="WD40_rpt"/>
</dbReference>
<evidence type="ECO:0000256" key="1">
    <source>
        <dbReference type="ARBA" id="ARBA00022574"/>
    </source>
</evidence>
<feature type="repeat" description="WD" evidence="3">
    <location>
        <begin position="1584"/>
        <end position="1625"/>
    </location>
</feature>
<dbReference type="EMBL" id="CP053661">
    <property type="protein sequence ID" value="QKD83223.1"/>
    <property type="molecule type" value="Genomic_DNA"/>
</dbReference>
<evidence type="ECO:0000313" key="7">
    <source>
        <dbReference type="EMBL" id="QKD83223.1"/>
    </source>
</evidence>
<feature type="region of interest" description="Disordered" evidence="4">
    <location>
        <begin position="1406"/>
        <end position="1442"/>
    </location>
</feature>
<feature type="compositionally biased region" description="Low complexity" evidence="4">
    <location>
        <begin position="1517"/>
        <end position="1538"/>
    </location>
</feature>
<dbReference type="Pfam" id="PF00400">
    <property type="entry name" value="WD40"/>
    <property type="match status" value="7"/>
</dbReference>
<dbReference type="SUPFAM" id="SSF52129">
    <property type="entry name" value="Caspase-like"/>
    <property type="match status" value="1"/>
</dbReference>
<dbReference type="Gene3D" id="3.40.50.1460">
    <property type="match status" value="1"/>
</dbReference>
<feature type="repeat" description="WD" evidence="3">
    <location>
        <begin position="1534"/>
        <end position="1575"/>
    </location>
</feature>
<dbReference type="InterPro" id="IPR011047">
    <property type="entry name" value="Quinoprotein_ADH-like_sf"/>
</dbReference>
<evidence type="ECO:0000256" key="4">
    <source>
        <dbReference type="SAM" id="MobiDB-lite"/>
    </source>
</evidence>